<dbReference type="RefSeq" id="WP_315626316.1">
    <property type="nucleotide sequence ID" value="NZ_JAUHMF010000010.1"/>
</dbReference>
<gene>
    <name evidence="11" type="ORF">QYE77_14810</name>
</gene>
<reference evidence="11 12" key="1">
    <citation type="submission" date="2023-07" db="EMBL/GenBank/DDBJ databases">
        <title>Novel species of Thermanaerothrix with wide hydrolytic capabilities.</title>
        <authorList>
            <person name="Zayulina K.S."/>
            <person name="Podosokorskaya O.A."/>
            <person name="Elcheninov A.G."/>
        </authorList>
    </citation>
    <scope>NUCLEOTIDE SEQUENCE [LARGE SCALE GENOMIC DNA]</scope>
    <source>
        <strain evidence="11 12">4228-RoL</strain>
        <plasmid evidence="11">p4228-RoL</plasmid>
    </source>
</reference>
<evidence type="ECO:0000313" key="12">
    <source>
        <dbReference type="Proteomes" id="UP001254165"/>
    </source>
</evidence>
<dbReference type="InterPro" id="IPR043519">
    <property type="entry name" value="NT_sf"/>
</dbReference>
<dbReference type="EMBL" id="JAUHMF010000010">
    <property type="protein sequence ID" value="MDT8899533.1"/>
    <property type="molecule type" value="Genomic_DNA"/>
</dbReference>
<proteinExistence type="inferred from homology"/>
<dbReference type="Pfam" id="PF01909">
    <property type="entry name" value="NTP_transf_2"/>
    <property type="match status" value="1"/>
</dbReference>
<evidence type="ECO:0000256" key="4">
    <source>
        <dbReference type="ARBA" id="ARBA00022695"/>
    </source>
</evidence>
<keyword evidence="6" id="KW-0547">Nucleotide-binding</keyword>
<name>A0ABU3NRU0_9CHLR</name>
<geneLocation type="plasmid" evidence="11">
    <name>p4228-RoL</name>
</geneLocation>
<comment type="similarity">
    <text evidence="9">Belongs to the MntA antitoxin family.</text>
</comment>
<dbReference type="Gene3D" id="3.30.460.10">
    <property type="entry name" value="Beta Polymerase, domain 2"/>
    <property type="match status" value="1"/>
</dbReference>
<evidence type="ECO:0000256" key="1">
    <source>
        <dbReference type="ARBA" id="ARBA00001946"/>
    </source>
</evidence>
<dbReference type="PANTHER" id="PTHR33571">
    <property type="entry name" value="SSL8005 PROTEIN"/>
    <property type="match status" value="1"/>
</dbReference>
<dbReference type="PANTHER" id="PTHR33571:SF12">
    <property type="entry name" value="BSL3053 PROTEIN"/>
    <property type="match status" value="1"/>
</dbReference>
<dbReference type="InterPro" id="IPR052038">
    <property type="entry name" value="Type-VII_TA_antitoxin"/>
</dbReference>
<keyword evidence="11" id="KW-0614">Plasmid</keyword>
<evidence type="ECO:0000256" key="5">
    <source>
        <dbReference type="ARBA" id="ARBA00022723"/>
    </source>
</evidence>
<keyword evidence="2" id="KW-1277">Toxin-antitoxin system</keyword>
<sequence>MTTVRPRLHAPRHVLQRLGVSRKALLDICRQYHIQKLTFFGSVLTEQFRPDSDVDVLVEFASEPSLSDLVRAQSTLEHLFGRKVDLVNARTILNPFRRYHILTRGGLPITPQQRVPSLLWDMHWTAQRIQDILTSTPSSAEIPPDLHARILQDALIFEIKRFTWLAGRVPQVCHPDYPQIPWETLAAWHRDLDRDDLDLTFDPDQIAHMATAILNLIPTLESLIPPLPETNGGHHEPTNVHRP</sequence>
<protein>
    <submittedName>
        <fullName evidence="11">Nucleotidyltransferase family protein</fullName>
    </submittedName>
</protein>
<evidence type="ECO:0000256" key="2">
    <source>
        <dbReference type="ARBA" id="ARBA00022649"/>
    </source>
</evidence>
<evidence type="ECO:0000256" key="3">
    <source>
        <dbReference type="ARBA" id="ARBA00022679"/>
    </source>
</evidence>
<evidence type="ECO:0000256" key="6">
    <source>
        <dbReference type="ARBA" id="ARBA00022741"/>
    </source>
</evidence>
<keyword evidence="3" id="KW-0808">Transferase</keyword>
<comment type="caution">
    <text evidence="11">The sequence shown here is derived from an EMBL/GenBank/DDBJ whole genome shotgun (WGS) entry which is preliminary data.</text>
</comment>
<keyword evidence="12" id="KW-1185">Reference proteome</keyword>
<keyword evidence="4" id="KW-0548">Nucleotidyltransferase</keyword>
<dbReference type="SUPFAM" id="SSF81301">
    <property type="entry name" value="Nucleotidyltransferase"/>
    <property type="match status" value="1"/>
</dbReference>
<keyword evidence="7" id="KW-0067">ATP-binding</keyword>
<feature type="domain" description="Polymerase nucleotidyl transferase" evidence="10">
    <location>
        <begin position="24"/>
        <end position="99"/>
    </location>
</feature>
<evidence type="ECO:0000259" key="10">
    <source>
        <dbReference type="Pfam" id="PF01909"/>
    </source>
</evidence>
<organism evidence="11 12">
    <name type="scientific">Thermanaerothrix solaris</name>
    <dbReference type="NCBI Taxonomy" id="3058434"/>
    <lineage>
        <taxon>Bacteria</taxon>
        <taxon>Bacillati</taxon>
        <taxon>Chloroflexota</taxon>
        <taxon>Anaerolineae</taxon>
        <taxon>Anaerolineales</taxon>
        <taxon>Anaerolineaceae</taxon>
        <taxon>Thermanaerothrix</taxon>
    </lineage>
</organism>
<evidence type="ECO:0000256" key="9">
    <source>
        <dbReference type="ARBA" id="ARBA00038276"/>
    </source>
</evidence>
<keyword evidence="5" id="KW-0479">Metal-binding</keyword>
<evidence type="ECO:0000313" key="11">
    <source>
        <dbReference type="EMBL" id="MDT8899533.1"/>
    </source>
</evidence>
<keyword evidence="8" id="KW-0460">Magnesium</keyword>
<evidence type="ECO:0000256" key="7">
    <source>
        <dbReference type="ARBA" id="ARBA00022840"/>
    </source>
</evidence>
<evidence type="ECO:0000256" key="8">
    <source>
        <dbReference type="ARBA" id="ARBA00022842"/>
    </source>
</evidence>
<comment type="cofactor">
    <cofactor evidence="1">
        <name>Mg(2+)</name>
        <dbReference type="ChEBI" id="CHEBI:18420"/>
    </cofactor>
</comment>
<accession>A0ABU3NRU0</accession>
<dbReference type="Proteomes" id="UP001254165">
    <property type="component" value="Unassembled WGS sequence"/>
</dbReference>
<dbReference type="CDD" id="cd05403">
    <property type="entry name" value="NT_KNTase_like"/>
    <property type="match status" value="1"/>
</dbReference>
<dbReference type="InterPro" id="IPR002934">
    <property type="entry name" value="Polymerase_NTP_transf_dom"/>
</dbReference>